<organism evidence="14 15">
    <name type="scientific">Actinomadura pelletieri DSM 43383</name>
    <dbReference type="NCBI Taxonomy" id="1120940"/>
    <lineage>
        <taxon>Bacteria</taxon>
        <taxon>Bacillati</taxon>
        <taxon>Actinomycetota</taxon>
        <taxon>Actinomycetes</taxon>
        <taxon>Streptosporangiales</taxon>
        <taxon>Thermomonosporaceae</taxon>
        <taxon>Actinomadura</taxon>
    </lineage>
</organism>
<reference evidence="14 15" key="1">
    <citation type="submission" date="2018-10" db="EMBL/GenBank/DDBJ databases">
        <title>Genomic Encyclopedia of Archaeal and Bacterial Type Strains, Phase II (KMG-II): from individual species to whole genera.</title>
        <authorList>
            <person name="Goeker M."/>
        </authorList>
    </citation>
    <scope>NUCLEOTIDE SEQUENCE [LARGE SCALE GENOMIC DNA]</scope>
    <source>
        <strain evidence="14 15">DSM 43383</strain>
    </source>
</reference>
<keyword evidence="9" id="KW-0479">Metal-binding</keyword>
<dbReference type="InterPro" id="IPR041621">
    <property type="entry name" value="PDH_E1_M"/>
</dbReference>
<comment type="cofactor">
    <cofactor evidence="1 8">
        <name>thiamine diphosphate</name>
        <dbReference type="ChEBI" id="CHEBI:58937"/>
    </cofactor>
</comment>
<evidence type="ECO:0000256" key="4">
    <source>
        <dbReference type="ARBA" id="ARBA00023002"/>
    </source>
</evidence>
<dbReference type="Pfam" id="PF22613">
    <property type="entry name" value="Transketolase_C_1"/>
    <property type="match status" value="1"/>
</dbReference>
<evidence type="ECO:0000313" key="15">
    <source>
        <dbReference type="Proteomes" id="UP000274601"/>
    </source>
</evidence>
<keyword evidence="9" id="KW-0460">Magnesium</keyword>
<evidence type="ECO:0000256" key="10">
    <source>
        <dbReference type="SAM" id="MobiDB-lite"/>
    </source>
</evidence>
<keyword evidence="5 8" id="KW-0786">Thiamine pyrophosphate</keyword>
<protein>
    <recommendedName>
        <fullName evidence="3 8">Pyruvate dehydrogenase E1 component</fullName>
        <ecNumber evidence="2 8">1.2.4.1</ecNumber>
    </recommendedName>
</protein>
<dbReference type="CDD" id="cd02017">
    <property type="entry name" value="TPP_E1_EcPDC_like"/>
    <property type="match status" value="1"/>
</dbReference>
<dbReference type="EC" id="1.2.4.1" evidence="2 8"/>
<dbReference type="GO" id="GO:0004739">
    <property type="term" value="F:pyruvate dehydrogenase (acetyl-transferring) activity"/>
    <property type="evidence" value="ECO:0007669"/>
    <property type="project" value="UniProtKB-EC"/>
</dbReference>
<dbReference type="PANTHER" id="PTHR43825:SF3">
    <property type="entry name" value="PYRUVATE DEHYDROGENASE E1 COMPONENT"/>
    <property type="match status" value="1"/>
</dbReference>
<dbReference type="Pfam" id="PF00456">
    <property type="entry name" value="Transketolase_N"/>
    <property type="match status" value="1"/>
</dbReference>
<feature type="domain" description="Transketolase N-terminal" evidence="11">
    <location>
        <begin position="179"/>
        <end position="352"/>
    </location>
</feature>
<dbReference type="NCBIfam" id="TIGR00759">
    <property type="entry name" value="aceE"/>
    <property type="match status" value="1"/>
</dbReference>
<comment type="caution">
    <text evidence="14">The sequence shown here is derived from an EMBL/GenBank/DDBJ whole genome shotgun (WGS) entry which is preliminary data.</text>
</comment>
<feature type="domain" description="Transketolase-like C-terminal" evidence="13">
    <location>
        <begin position="788"/>
        <end position="913"/>
    </location>
</feature>
<feature type="domain" description="Pyruvate dehydrogenase E1 component middle" evidence="12">
    <location>
        <begin position="540"/>
        <end position="760"/>
    </location>
</feature>
<feature type="binding site" evidence="9">
    <location>
        <position position="284"/>
    </location>
    <ligand>
        <name>Mg(2+)</name>
        <dbReference type="ChEBI" id="CHEBI:18420"/>
    </ligand>
</feature>
<dbReference type="InterPro" id="IPR005474">
    <property type="entry name" value="Transketolase_N"/>
</dbReference>
<dbReference type="Proteomes" id="UP000274601">
    <property type="component" value="Unassembled WGS sequence"/>
</dbReference>
<dbReference type="Gene3D" id="3.40.50.920">
    <property type="match status" value="1"/>
</dbReference>
<evidence type="ECO:0000259" key="13">
    <source>
        <dbReference type="Pfam" id="PF22613"/>
    </source>
</evidence>
<keyword evidence="15" id="KW-1185">Reference proteome</keyword>
<evidence type="ECO:0000259" key="11">
    <source>
        <dbReference type="Pfam" id="PF00456"/>
    </source>
</evidence>
<dbReference type="SUPFAM" id="SSF52518">
    <property type="entry name" value="Thiamin diphosphate-binding fold (THDP-binding)"/>
    <property type="match status" value="2"/>
</dbReference>
<name>A0A495QAM7_9ACTN</name>
<dbReference type="Gene3D" id="3.40.50.970">
    <property type="match status" value="2"/>
</dbReference>
<dbReference type="InterPro" id="IPR035807">
    <property type="entry name" value="PDC_E1_N"/>
</dbReference>
<feature type="binding site" evidence="9">
    <location>
        <position position="314"/>
    </location>
    <ligand>
        <name>Mg(2+)</name>
        <dbReference type="ChEBI" id="CHEBI:18420"/>
    </ligand>
</feature>
<comment type="catalytic activity">
    <reaction evidence="7 8">
        <text>N(6)-[(R)-lipoyl]-L-lysyl-[protein] + pyruvate + H(+) = N(6)-[(R)-S(8)-acetyldihydrolipoyl]-L-lysyl-[protein] + CO2</text>
        <dbReference type="Rhea" id="RHEA:19189"/>
        <dbReference type="Rhea" id="RHEA-COMP:10474"/>
        <dbReference type="Rhea" id="RHEA-COMP:10478"/>
        <dbReference type="ChEBI" id="CHEBI:15361"/>
        <dbReference type="ChEBI" id="CHEBI:15378"/>
        <dbReference type="ChEBI" id="CHEBI:16526"/>
        <dbReference type="ChEBI" id="CHEBI:83099"/>
        <dbReference type="ChEBI" id="CHEBI:83111"/>
        <dbReference type="EC" id="1.2.4.1"/>
    </reaction>
</comment>
<evidence type="ECO:0000256" key="5">
    <source>
        <dbReference type="ARBA" id="ARBA00023052"/>
    </source>
</evidence>
<feature type="binding site" evidence="9">
    <location>
        <position position="316"/>
    </location>
    <ligand>
        <name>Mg(2+)</name>
        <dbReference type="ChEBI" id="CHEBI:18420"/>
    </ligand>
</feature>
<dbReference type="Pfam" id="PF17831">
    <property type="entry name" value="PDH_E1_M"/>
    <property type="match status" value="1"/>
</dbReference>
<dbReference type="SUPFAM" id="SSF52922">
    <property type="entry name" value="TK C-terminal domain-like"/>
    <property type="match status" value="1"/>
</dbReference>
<keyword evidence="6 8" id="KW-0670">Pyruvate</keyword>
<dbReference type="InterPro" id="IPR029061">
    <property type="entry name" value="THDP-binding"/>
</dbReference>
<comment type="cofactor">
    <cofactor evidence="9">
        <name>Mg(2+)</name>
        <dbReference type="ChEBI" id="CHEBI:18420"/>
    </cofactor>
</comment>
<evidence type="ECO:0000256" key="2">
    <source>
        <dbReference type="ARBA" id="ARBA00012281"/>
    </source>
</evidence>
<evidence type="ECO:0000256" key="7">
    <source>
        <dbReference type="ARBA" id="ARBA00051231"/>
    </source>
</evidence>
<dbReference type="InterPro" id="IPR009014">
    <property type="entry name" value="Transketo_C/PFOR_II"/>
</dbReference>
<evidence type="ECO:0000259" key="12">
    <source>
        <dbReference type="Pfam" id="PF17831"/>
    </source>
</evidence>
<evidence type="ECO:0000256" key="9">
    <source>
        <dbReference type="PIRSR" id="PIRSR000156-1"/>
    </source>
</evidence>
<evidence type="ECO:0000256" key="6">
    <source>
        <dbReference type="ARBA" id="ARBA00023317"/>
    </source>
</evidence>
<dbReference type="InterPro" id="IPR004660">
    <property type="entry name" value="PDH_E1"/>
</dbReference>
<dbReference type="AlphaFoldDB" id="A0A495QAM7"/>
<gene>
    <name evidence="14" type="ORF">BZB76_5848</name>
</gene>
<dbReference type="FunFam" id="3.40.50.970:FF:000011">
    <property type="entry name" value="Pyruvate dehydrogenase E1 component"/>
    <property type="match status" value="1"/>
</dbReference>
<evidence type="ECO:0000256" key="3">
    <source>
        <dbReference type="ARBA" id="ARBA00017172"/>
    </source>
</evidence>
<comment type="function">
    <text evidence="8">Component of the pyruvate dehydrogenase (PDH) complex, that catalyzes the overall conversion of pyruvate to acetyl-CoA and CO(2).</text>
</comment>
<dbReference type="PANTHER" id="PTHR43825">
    <property type="entry name" value="PYRUVATE DEHYDROGENASE E1 COMPONENT"/>
    <property type="match status" value="1"/>
</dbReference>
<accession>A0A495QAM7</accession>
<proteinExistence type="predicted"/>
<keyword evidence="4 8" id="KW-0560">Oxidoreductase</keyword>
<dbReference type="InterPro" id="IPR055152">
    <property type="entry name" value="Transketolase-like_C_2"/>
</dbReference>
<sequence length="968" mass="107359">MNGDDGSQTEATNSRPVTGGLPPGGTGLTSKDGKDKGDPVASGRQRFSIISDGLPSQLPDINPDETREWLESLDTVIKTEGRGRARYVMLRLLERARELQVGVPGLRSTDFINTIPPEHEPWFPGDEHVERRIRAYIRWNAAIMVSRANRPDIGVGGHIATYASAASLYEVGFNHFFRGKDHGESGDQVFIQGHASPGIYARAYLEGRLPGDKLDGFRQEHSHPGGGLSSYPHPRLMPDFWEFPTVSMGLTAIDSVYQARFNRYLYNRKIKDTSRSHVWAFLGDGEMSEPESLGAIGLAAREELDNLTFVVNCNLQQLDGPVRGNGKIIQELESFFRGAGWNVIKVIWGRDWDPLLAQDVDGVLVNQMNTTPDGQFQTFSVESGAYIREKFFGADPRLRRIVQHLSDDELRKLSRGGHDYRKVYAAFKAAREHVGQPTVILAHTIKGWTLGSDFEARNATHQMKKLTKAELKEFRDRLYLDIPDSALEEPLPPYYHPGEDSDEIQYMRERRAALGGFLPKRVVRAKPLKLPGDPVYGELKKGSGKQNVATTMAFVRLLKDLIKDENIGARFVPIAPDEYRTFGMDSLFPTSKIYSPHGQTYEAVDRKLLLSYKESESGQMLHEGISEAGSMASTIAAGTSYATHGEHMIPVYIFYSMFGFQRTGDQMWALGDQMGRGFLLGATAGRTTLTGEGLQHADGHSPLLAATNPACVHYDPMWAFELAHIVQDALRRMYGTSEKHPDGEDIFYYLTVYNEPYQQPPEPDDLDVDGVLKGLYRYKAAPEVASGNGEAPRAQILASGVGGRWALEAQRLLAEDWGVAADVWSATSWNELAREARECDEWNLLNPDTEQRVPYVTRRLDDVPGPIVAVSDFMRAVPDQIAPWVRADFTALGTDGFGFSDTRAAARRFFHVDAASIVLAVLTRLARNGEIKSETPQQAIERYRLNADVGDVFAGGAGSPESNTGGES</sequence>
<dbReference type="EMBL" id="RBWU01000007">
    <property type="protein sequence ID" value="RKS68723.1"/>
    <property type="molecule type" value="Genomic_DNA"/>
</dbReference>
<dbReference type="PIRSF" id="PIRSF000156">
    <property type="entry name" value="Pyruvate_dh_E1"/>
    <property type="match status" value="1"/>
</dbReference>
<dbReference type="GO" id="GO:0000287">
    <property type="term" value="F:magnesium ion binding"/>
    <property type="evidence" value="ECO:0007669"/>
    <property type="project" value="UniProtKB-ARBA"/>
</dbReference>
<feature type="compositionally biased region" description="Polar residues" evidence="10">
    <location>
        <begin position="1"/>
        <end position="16"/>
    </location>
</feature>
<feature type="region of interest" description="Disordered" evidence="10">
    <location>
        <begin position="1"/>
        <end position="62"/>
    </location>
</feature>
<evidence type="ECO:0000256" key="8">
    <source>
        <dbReference type="PIRNR" id="PIRNR000156"/>
    </source>
</evidence>
<evidence type="ECO:0000256" key="1">
    <source>
        <dbReference type="ARBA" id="ARBA00001964"/>
    </source>
</evidence>
<evidence type="ECO:0000313" key="14">
    <source>
        <dbReference type="EMBL" id="RKS68723.1"/>
    </source>
</evidence>
<dbReference type="InterPro" id="IPR051157">
    <property type="entry name" value="PDH/Transketolase"/>
</dbReference>